<dbReference type="Pfam" id="PF13524">
    <property type="entry name" value="Glyco_trans_1_2"/>
    <property type="match status" value="1"/>
</dbReference>
<evidence type="ECO:0000259" key="1">
    <source>
        <dbReference type="Pfam" id="PF13524"/>
    </source>
</evidence>
<reference evidence="2 3" key="1">
    <citation type="submission" date="2020-08" db="EMBL/GenBank/DDBJ databases">
        <title>Genome sequence of Sphingomonas daechungensis KACC 18115T.</title>
        <authorList>
            <person name="Hyun D.-W."/>
            <person name="Bae J.-W."/>
        </authorList>
    </citation>
    <scope>NUCLEOTIDE SEQUENCE [LARGE SCALE GENOMIC DNA]</scope>
    <source>
        <strain evidence="2 3">KACC 18115</strain>
    </source>
</reference>
<dbReference type="SUPFAM" id="SSF53756">
    <property type="entry name" value="UDP-Glycosyltransferase/glycogen phosphorylase"/>
    <property type="match status" value="1"/>
</dbReference>
<dbReference type="EMBL" id="CP060780">
    <property type="protein sequence ID" value="QNP42804.1"/>
    <property type="molecule type" value="Genomic_DNA"/>
</dbReference>
<organism evidence="2 3">
    <name type="scientific">Sphingomonas daechungensis</name>
    <dbReference type="NCBI Taxonomy" id="1176646"/>
    <lineage>
        <taxon>Bacteria</taxon>
        <taxon>Pseudomonadati</taxon>
        <taxon>Pseudomonadota</taxon>
        <taxon>Alphaproteobacteria</taxon>
        <taxon>Sphingomonadales</taxon>
        <taxon>Sphingomonadaceae</taxon>
        <taxon>Sphingomonas</taxon>
    </lineage>
</organism>
<proteinExistence type="predicted"/>
<accession>A0ABX6SZR2</accession>
<keyword evidence="3" id="KW-1185">Reference proteome</keyword>
<sequence>MKHRFLEYFPDLQVVSGRIYCSGSVLRTPARGSARKVGYMASADHAHNLEMILPAIEQLLDHNPLVEFELFGSIPVPLSLERFGSRVVTAPPVANYSKFLEEFAARHWDVGICPLVPIDFNLMKANTKWVEYTASGAAVVASRGTVYDECCADGCGILAATTDEWFAALDRLVNDENERLGMVQRAQNRLEQEYSVGRLREQVLGVMRLAKEAIGPQALELKEENEVCQTA</sequence>
<dbReference type="Proteomes" id="UP000516134">
    <property type="component" value="Chromosome"/>
</dbReference>
<protein>
    <submittedName>
        <fullName evidence="2">Glycosyltransferase</fullName>
    </submittedName>
</protein>
<dbReference type="Gene3D" id="3.40.50.2000">
    <property type="entry name" value="Glycogen Phosphorylase B"/>
    <property type="match status" value="1"/>
</dbReference>
<dbReference type="InterPro" id="IPR055259">
    <property type="entry name" value="YkvP/CgeB_Glyco_trans-like"/>
</dbReference>
<evidence type="ECO:0000313" key="2">
    <source>
        <dbReference type="EMBL" id="QNP42804.1"/>
    </source>
</evidence>
<evidence type="ECO:0000313" key="3">
    <source>
        <dbReference type="Proteomes" id="UP000516134"/>
    </source>
</evidence>
<feature type="domain" description="Spore protein YkvP/CgeB glycosyl transferase-like" evidence="1">
    <location>
        <begin position="57"/>
        <end position="198"/>
    </location>
</feature>
<gene>
    <name evidence="2" type="ORF">H9L15_12035</name>
</gene>
<name>A0ABX6SZR2_9SPHN</name>